<dbReference type="RefSeq" id="WP_227227857.1">
    <property type="nucleotide sequence ID" value="NZ_JAJCVJ010000001.1"/>
</dbReference>
<proteinExistence type="inferred from homology"/>
<dbReference type="PROSITE" id="PS00950">
    <property type="entry name" value="BACTERIAL_OPSIN_1"/>
    <property type="match status" value="1"/>
</dbReference>
<evidence type="ECO:0000256" key="4">
    <source>
        <dbReference type="ARBA" id="ARBA00022606"/>
    </source>
</evidence>
<dbReference type="PANTHER" id="PTHR28286">
    <property type="match status" value="1"/>
</dbReference>
<dbReference type="Proteomes" id="UP001596201">
    <property type="component" value="Unassembled WGS sequence"/>
</dbReference>
<evidence type="ECO:0000313" key="12">
    <source>
        <dbReference type="EMBL" id="MFC5366807.1"/>
    </source>
</evidence>
<keyword evidence="13" id="KW-1185">Reference proteome</keyword>
<feature type="transmembrane region" description="Helical" evidence="11">
    <location>
        <begin position="135"/>
        <end position="155"/>
    </location>
</feature>
<keyword evidence="5 11" id="KW-0812">Transmembrane</keyword>
<reference evidence="12 13" key="1">
    <citation type="journal article" date="2019" name="Int. J. Syst. Evol. Microbiol.">
        <title>The Global Catalogue of Microorganisms (GCM) 10K type strain sequencing project: providing services to taxonomists for standard genome sequencing and annotation.</title>
        <authorList>
            <consortium name="The Broad Institute Genomics Platform"/>
            <consortium name="The Broad Institute Genome Sequencing Center for Infectious Disease"/>
            <person name="Wu L."/>
            <person name="Ma J."/>
        </authorList>
    </citation>
    <scope>NUCLEOTIDE SEQUENCE [LARGE SCALE GENOMIC DNA]</scope>
    <source>
        <strain evidence="12 13">CGMCC 1.12237</strain>
    </source>
</reference>
<dbReference type="PANTHER" id="PTHR28286:SF2">
    <property type="entry name" value="BACTERIORHODOPSIN _OPSIN, NOPA (EUROFUNG)"/>
    <property type="match status" value="1"/>
</dbReference>
<dbReference type="SMART" id="SM01021">
    <property type="entry name" value="Bac_rhodopsin"/>
    <property type="match status" value="1"/>
</dbReference>
<keyword evidence="9 11" id="KW-0472">Membrane</keyword>
<name>A0ABD5RAS8_9EURY</name>
<keyword evidence="6" id="KW-0681">Retinal protein</keyword>
<accession>A0ABD5RAS8</accession>
<dbReference type="GO" id="GO:0009881">
    <property type="term" value="F:photoreceptor activity"/>
    <property type="evidence" value="ECO:0007669"/>
    <property type="project" value="UniProtKB-KW"/>
</dbReference>
<keyword evidence="7 11" id="KW-1133">Transmembrane helix</keyword>
<sequence>MATPTPGLEATALWVGTAGMTLGTLYFLWRGRGVSDRKAQEFYIITIFITAIAAVSYFAMATGYGLIEVNVAGLGTLDIYWARYADWLFTTPLLLLDLALLVNAKRNTIYTLIGLDVLMISTGLAGALATEGQLFRIFWWAISTGAFVVLLYYLLRTLTREAATRDPETAKLFGQLRNLVIVLWSLYPVVWLLGTESGLAIIGLGVETAAFAVLDLTAKVGFGLVLLRSRAILGTDEGREMDEATEEADLTGDAAV</sequence>
<comment type="similarity">
    <text evidence="2">Belongs to the archaeal/bacterial/fungal opsin family.</text>
</comment>
<dbReference type="Gene3D" id="1.20.1070.10">
    <property type="entry name" value="Rhodopsin 7-helix transmembrane proteins"/>
    <property type="match status" value="1"/>
</dbReference>
<feature type="transmembrane region" description="Helical" evidence="11">
    <location>
        <begin position="84"/>
        <end position="102"/>
    </location>
</feature>
<keyword evidence="4" id="KW-0716">Sensory transduction</keyword>
<dbReference type="InterPro" id="IPR001425">
    <property type="entry name" value="Arc/bac/fun_rhodopsins"/>
</dbReference>
<dbReference type="EMBL" id="JBHSKX010000001">
    <property type="protein sequence ID" value="MFC5366807.1"/>
    <property type="molecule type" value="Genomic_DNA"/>
</dbReference>
<feature type="transmembrane region" description="Helical" evidence="11">
    <location>
        <begin position="176"/>
        <end position="194"/>
    </location>
</feature>
<dbReference type="PRINTS" id="PR00251">
    <property type="entry name" value="BACTRLOPSIN"/>
</dbReference>
<protein>
    <submittedName>
        <fullName evidence="12">Bacteriorhodopsin</fullName>
    </submittedName>
</protein>
<comment type="caution">
    <text evidence="12">The sequence shown here is derived from an EMBL/GenBank/DDBJ whole genome shotgun (WGS) entry which is preliminary data.</text>
</comment>
<evidence type="ECO:0000256" key="5">
    <source>
        <dbReference type="ARBA" id="ARBA00022692"/>
    </source>
</evidence>
<feature type="transmembrane region" description="Helical" evidence="11">
    <location>
        <begin position="200"/>
        <end position="227"/>
    </location>
</feature>
<evidence type="ECO:0000256" key="6">
    <source>
        <dbReference type="ARBA" id="ARBA00022925"/>
    </source>
</evidence>
<organism evidence="12 13">
    <name type="scientific">Salinirubrum litoreum</name>
    <dbReference type="NCBI Taxonomy" id="1126234"/>
    <lineage>
        <taxon>Archaea</taxon>
        <taxon>Methanobacteriati</taxon>
        <taxon>Methanobacteriota</taxon>
        <taxon>Stenosarchaea group</taxon>
        <taxon>Halobacteria</taxon>
        <taxon>Halobacteriales</taxon>
        <taxon>Haloferacaceae</taxon>
        <taxon>Salinirubrum</taxon>
    </lineage>
</organism>
<evidence type="ECO:0000256" key="8">
    <source>
        <dbReference type="ARBA" id="ARBA00022991"/>
    </source>
</evidence>
<evidence type="ECO:0000256" key="7">
    <source>
        <dbReference type="ARBA" id="ARBA00022989"/>
    </source>
</evidence>
<keyword evidence="8" id="KW-0157">Chromophore</keyword>
<dbReference type="PROSITE" id="PS00327">
    <property type="entry name" value="BACTERIAL_OPSIN_RET"/>
    <property type="match status" value="1"/>
</dbReference>
<dbReference type="SUPFAM" id="SSF81321">
    <property type="entry name" value="Family A G protein-coupled receptor-like"/>
    <property type="match status" value="1"/>
</dbReference>
<dbReference type="Pfam" id="PF01036">
    <property type="entry name" value="Bac_rhodopsin"/>
    <property type="match status" value="1"/>
</dbReference>
<feature type="transmembrane region" description="Helical" evidence="11">
    <location>
        <begin position="12"/>
        <end position="29"/>
    </location>
</feature>
<evidence type="ECO:0000256" key="9">
    <source>
        <dbReference type="ARBA" id="ARBA00023136"/>
    </source>
</evidence>
<gene>
    <name evidence="12" type="ORF">ACFPJ5_07630</name>
</gene>
<comment type="subcellular location">
    <subcellularLocation>
        <location evidence="1">Membrane</location>
        <topology evidence="1">Multi-pass membrane protein</topology>
    </subcellularLocation>
</comment>
<dbReference type="GO" id="GO:0007602">
    <property type="term" value="P:phototransduction"/>
    <property type="evidence" value="ECO:0007669"/>
    <property type="project" value="UniProtKB-KW"/>
</dbReference>
<evidence type="ECO:0000256" key="11">
    <source>
        <dbReference type="SAM" id="Phobius"/>
    </source>
</evidence>
<feature type="transmembrane region" description="Helical" evidence="11">
    <location>
        <begin position="41"/>
        <end position="64"/>
    </location>
</feature>
<evidence type="ECO:0000256" key="1">
    <source>
        <dbReference type="ARBA" id="ARBA00004141"/>
    </source>
</evidence>
<dbReference type="AlphaFoldDB" id="A0ABD5RAS8"/>
<keyword evidence="3" id="KW-0600">Photoreceptor protein</keyword>
<evidence type="ECO:0000256" key="10">
    <source>
        <dbReference type="ARBA" id="ARBA00023170"/>
    </source>
</evidence>
<evidence type="ECO:0000256" key="3">
    <source>
        <dbReference type="ARBA" id="ARBA00022543"/>
    </source>
</evidence>
<dbReference type="GO" id="GO:0016020">
    <property type="term" value="C:membrane"/>
    <property type="evidence" value="ECO:0007669"/>
    <property type="project" value="UniProtKB-SubCell"/>
</dbReference>
<keyword evidence="10" id="KW-0675">Receptor</keyword>
<dbReference type="InterPro" id="IPR018229">
    <property type="entry name" value="Rhodopsin_retinal_BS"/>
</dbReference>
<evidence type="ECO:0000256" key="2">
    <source>
        <dbReference type="ARBA" id="ARBA00008130"/>
    </source>
</evidence>
<feature type="transmembrane region" description="Helical" evidence="11">
    <location>
        <begin position="109"/>
        <end position="129"/>
    </location>
</feature>
<evidence type="ECO:0000313" key="13">
    <source>
        <dbReference type="Proteomes" id="UP001596201"/>
    </source>
</evidence>